<evidence type="ECO:0000313" key="1">
    <source>
        <dbReference type="EMBL" id="TPP44878.1"/>
    </source>
</evidence>
<dbReference type="VEuPathDB" id="TriTrypDB:LdBPK_240720.1"/>
<comment type="caution">
    <text evidence="1">The sequence shown here is derived from an EMBL/GenBank/DDBJ whole genome shotgun (WGS) entry which is preliminary data.</text>
</comment>
<dbReference type="Proteomes" id="UP000318821">
    <property type="component" value="Unassembled WGS sequence"/>
</dbReference>
<organism evidence="1 2">
    <name type="scientific">Leishmania donovani</name>
    <dbReference type="NCBI Taxonomy" id="5661"/>
    <lineage>
        <taxon>Eukaryota</taxon>
        <taxon>Discoba</taxon>
        <taxon>Euglenozoa</taxon>
        <taxon>Kinetoplastea</taxon>
        <taxon>Metakinetoplastina</taxon>
        <taxon>Trypanosomatida</taxon>
        <taxon>Trypanosomatidae</taxon>
        <taxon>Leishmaniinae</taxon>
        <taxon>Leishmania</taxon>
    </lineage>
</organism>
<dbReference type="Pfam" id="PF04463">
    <property type="entry name" value="2-thiour_desulf"/>
    <property type="match status" value="1"/>
</dbReference>
<protein>
    <submittedName>
        <fullName evidence="1">Uncharacterized protein</fullName>
    </submittedName>
</protein>
<dbReference type="PANTHER" id="PTHR30087:SF0">
    <property type="entry name" value="INNER MEMBRANE PROTEIN"/>
    <property type="match status" value="1"/>
</dbReference>
<dbReference type="VEuPathDB" id="TriTrypDB:LDHU3_24.0850"/>
<dbReference type="EMBL" id="RHLD01000021">
    <property type="protein sequence ID" value="TPP44878.1"/>
    <property type="molecule type" value="Genomic_DNA"/>
</dbReference>
<evidence type="ECO:0000313" key="2">
    <source>
        <dbReference type="Proteomes" id="UP000318821"/>
    </source>
</evidence>
<dbReference type="InterPro" id="IPR035427">
    <property type="entry name" value="Tim10-like_dom_sf"/>
</dbReference>
<dbReference type="AlphaFoldDB" id="A0A504XAN8"/>
<name>A0A504XAN8_LEIDO</name>
<reference evidence="2" key="1">
    <citation type="submission" date="2019-02" db="EMBL/GenBank/DDBJ databases">
        <title>FDA dAtabase for Regulatory Grade micrObial Sequences (FDA-ARGOS): Supporting development and validation of Infectious Disease Dx tests.</title>
        <authorList>
            <person name="Duncan R."/>
            <person name="Fisher C."/>
            <person name="Tallon L."/>
            <person name="Sadzewicz L."/>
            <person name="Sengamalay N."/>
            <person name="Ott S."/>
            <person name="Godinez A."/>
            <person name="Nagaraj S."/>
            <person name="Vavikolanu K."/>
            <person name="Vyas G."/>
            <person name="Nadendla S."/>
            <person name="Aluvathingal J."/>
            <person name="Sichtig H."/>
        </authorList>
    </citation>
    <scope>NUCLEOTIDE SEQUENCE [LARGE SCALE GENOMIC DNA]</scope>
    <source>
        <strain evidence="2">FDAARGOS_360</strain>
    </source>
</reference>
<gene>
    <name evidence="1" type="ORF">CGC20_11780</name>
</gene>
<accession>A0A504XAN8</accession>
<dbReference type="InterPro" id="IPR007553">
    <property type="entry name" value="2-thiour_desulf"/>
</dbReference>
<dbReference type="SUPFAM" id="SSF144122">
    <property type="entry name" value="Tim10-like"/>
    <property type="match status" value="1"/>
</dbReference>
<dbReference type="PANTHER" id="PTHR30087">
    <property type="entry name" value="INNER MEMBRANE PROTEIN"/>
    <property type="match status" value="1"/>
</dbReference>
<sequence length="438" mass="48791">MTPVNAPRLSSLPLATAWWRQHGLADRLEGFRGCRQPTPHQRPLQRTADGGVSLAWAGLLAGTEQSLTPSTTTATDRPPDLPLVLVSACLLSYPVTYRGTRTSLPASLRPTPLLFLTEVLFKELGLVQCVPVCPEVQWLGLPVPRVPLRLVRGSRDTDDARRGSGWAAAQHSSSATLPSLSMSASDSVAIKDKREVRYLVESSAEDHILMRYDAPNDTFAEQLPPPSFTQPVDGIILKSYSPSCGVRDARLYEEAVTSPPSAQRRFDLVDGFFTQQLRDFLASVHGVDGGQRADARCHSEAAAPVITCDRLLTDFYTEERLRQAPLAGKVKKRRVAGNASEAAPHLTSLDSFMESVLQHRDWRAAFNEEFDVMQAIQEDRMAYHASIACHERCVHNYFFNNFYWREKTCMENCLDKINQATVITNINYGKFEDVESKK</sequence>
<dbReference type="VEuPathDB" id="TriTrypDB:LdCL_240012200"/>
<proteinExistence type="predicted"/>